<evidence type="ECO:0000313" key="4">
    <source>
        <dbReference type="EMBL" id="KWZ82200.1"/>
    </source>
</evidence>
<comment type="caution">
    <text evidence="4">The sequence shown here is derived from an EMBL/GenBank/DDBJ whole genome shotgun (WGS) entry which is preliminary data.</text>
</comment>
<dbReference type="InterPro" id="IPR013317">
    <property type="entry name" value="DnaA_dom"/>
</dbReference>
<dbReference type="InterPro" id="IPR027417">
    <property type="entry name" value="P-loop_NTPase"/>
</dbReference>
<protein>
    <recommendedName>
        <fullName evidence="2">Chromosomal replication initiator protein DnaA ATPAse domain-containing protein</fullName>
    </recommendedName>
</protein>
<evidence type="ECO:0000256" key="1">
    <source>
        <dbReference type="SAM" id="MobiDB-lite"/>
    </source>
</evidence>
<evidence type="ECO:0000313" key="9">
    <source>
        <dbReference type="Proteomes" id="UP000451386"/>
    </source>
</evidence>
<reference evidence="6 8" key="2">
    <citation type="submission" date="2018-08" db="EMBL/GenBank/DDBJ databases">
        <title>A genome reference for cultivated species of the human gut microbiota.</title>
        <authorList>
            <person name="Zou Y."/>
            <person name="Xue W."/>
            <person name="Luo G."/>
        </authorList>
    </citation>
    <scope>NUCLEOTIDE SEQUENCE [LARGE SCALE GENOMIC DNA]</scope>
    <source>
        <strain evidence="6 8">AM12-10</strain>
    </source>
</reference>
<dbReference type="RefSeq" id="WP_003819832.1">
    <property type="nucleotide sequence ID" value="NZ_CP010412.1"/>
</dbReference>
<gene>
    <name evidence="6" type="ORF">DW137_07845</name>
    <name evidence="5" type="ORF">G5T23_02240</name>
    <name evidence="3" type="ORF">GBA83_00660</name>
    <name evidence="4" type="ORF">HMPREF3196_00503</name>
</gene>
<evidence type="ECO:0000313" key="3">
    <source>
        <dbReference type="EMBL" id="KAB7487418.1"/>
    </source>
</evidence>
<evidence type="ECO:0000313" key="6">
    <source>
        <dbReference type="EMBL" id="RHJ22594.1"/>
    </source>
</evidence>
<reference evidence="5 10" key="4">
    <citation type="submission" date="2020-02" db="EMBL/GenBank/DDBJ databases">
        <title>Antibiotic susceptibility profiles of lactic acid bacteria isolated from the human vagina and genetic basis of atypical resistances.</title>
        <authorList>
            <person name="Sirichoat A."/>
            <person name="Florez A.B."/>
            <person name="Vazquez L."/>
            <person name="Buppasiri P."/>
            <person name="Panya M."/>
            <person name="Lulitanond V."/>
            <person name="Mayo B."/>
        </authorList>
    </citation>
    <scope>NUCLEOTIDE SEQUENCE [LARGE SCALE GENOMIC DNA]</scope>
    <source>
        <strain evidence="5 10">VA07-1AN</strain>
    </source>
</reference>
<name>A0A133KS84_BIFBI</name>
<dbReference type="GeneID" id="93092109"/>
<dbReference type="Proteomes" id="UP000070092">
    <property type="component" value="Unassembled WGS sequence"/>
</dbReference>
<feature type="domain" description="Chromosomal replication initiator protein DnaA ATPAse" evidence="2">
    <location>
        <begin position="10"/>
        <end position="56"/>
    </location>
</feature>
<dbReference type="Proteomes" id="UP000488776">
    <property type="component" value="Unassembled WGS sequence"/>
</dbReference>
<organism evidence="4 7">
    <name type="scientific">Bifidobacterium bifidum</name>
    <dbReference type="NCBI Taxonomy" id="1681"/>
    <lineage>
        <taxon>Bacteria</taxon>
        <taxon>Bacillati</taxon>
        <taxon>Actinomycetota</taxon>
        <taxon>Actinomycetes</taxon>
        <taxon>Bifidobacteriales</taxon>
        <taxon>Bifidobacteriaceae</taxon>
        <taxon>Bifidobacterium</taxon>
    </lineage>
</organism>
<sequence length="107" mass="12281">MTAQDADLQQDRITLSGNRFRHIDMVLIDDFQYFAGRTALQEQLLQTLRALHQAGRTARDTQRTVLIGKRASPAVRQTNTEPFRGPEFRTLPKCSLVWLREESSHVS</sequence>
<dbReference type="EMBL" id="WDOP01000001">
    <property type="protein sequence ID" value="KAB7487418.1"/>
    <property type="molecule type" value="Genomic_DNA"/>
</dbReference>
<evidence type="ECO:0000313" key="10">
    <source>
        <dbReference type="Proteomes" id="UP000488776"/>
    </source>
</evidence>
<dbReference type="AlphaFoldDB" id="A0A133KS84"/>
<evidence type="ECO:0000313" key="7">
    <source>
        <dbReference type="Proteomes" id="UP000070092"/>
    </source>
</evidence>
<evidence type="ECO:0000313" key="8">
    <source>
        <dbReference type="Proteomes" id="UP000283727"/>
    </source>
</evidence>
<dbReference type="Proteomes" id="UP000283727">
    <property type="component" value="Unassembled WGS sequence"/>
</dbReference>
<reference evidence="3 9" key="3">
    <citation type="journal article" date="2019" name="Nat. Med.">
        <title>A library of human gut bacterial isolates paired with longitudinal multiomics data enables mechanistic microbiome research.</title>
        <authorList>
            <person name="Poyet M."/>
            <person name="Groussin M."/>
            <person name="Gibbons S.M."/>
            <person name="Avila-Pacheco J."/>
            <person name="Jiang X."/>
            <person name="Kearney S.M."/>
            <person name="Perrotta A.R."/>
            <person name="Berdy B."/>
            <person name="Zhao S."/>
            <person name="Lieberman T.D."/>
            <person name="Swanson P.K."/>
            <person name="Smith M."/>
            <person name="Roesemann S."/>
            <person name="Alexander J.E."/>
            <person name="Rich S.A."/>
            <person name="Livny J."/>
            <person name="Vlamakis H."/>
            <person name="Clish C."/>
            <person name="Bullock K."/>
            <person name="Deik A."/>
            <person name="Scott J."/>
            <person name="Pierce K.A."/>
            <person name="Xavier R.J."/>
            <person name="Alm E.J."/>
        </authorList>
    </citation>
    <scope>NUCLEOTIDE SEQUENCE [LARGE SCALE GENOMIC DNA]</scope>
    <source>
        <strain evidence="3 9">BIOML-A13</strain>
    </source>
</reference>
<evidence type="ECO:0000313" key="5">
    <source>
        <dbReference type="EMBL" id="NGG35873.1"/>
    </source>
</evidence>
<dbReference type="Proteomes" id="UP000451386">
    <property type="component" value="Unassembled WGS sequence"/>
</dbReference>
<dbReference type="PATRIC" id="fig|1681.23.peg.1063"/>
<evidence type="ECO:0000259" key="2">
    <source>
        <dbReference type="Pfam" id="PF00308"/>
    </source>
</evidence>
<dbReference type="EMBL" id="QRLR01000004">
    <property type="protein sequence ID" value="RHJ22594.1"/>
    <property type="molecule type" value="Genomic_DNA"/>
</dbReference>
<dbReference type="Pfam" id="PF00308">
    <property type="entry name" value="Bac_DnaA"/>
    <property type="match status" value="1"/>
</dbReference>
<dbReference type="Gene3D" id="3.40.50.300">
    <property type="entry name" value="P-loop containing nucleotide triphosphate hydrolases"/>
    <property type="match status" value="1"/>
</dbReference>
<dbReference type="EMBL" id="LRPO01000019">
    <property type="protein sequence ID" value="KWZ82200.1"/>
    <property type="molecule type" value="Genomic_DNA"/>
</dbReference>
<accession>A0A133KS84</accession>
<dbReference type="EMBL" id="JAAJBJ010000002">
    <property type="protein sequence ID" value="NGG35873.1"/>
    <property type="molecule type" value="Genomic_DNA"/>
</dbReference>
<proteinExistence type="predicted"/>
<feature type="region of interest" description="Disordered" evidence="1">
    <location>
        <begin position="62"/>
        <end position="86"/>
    </location>
</feature>
<reference evidence="4 7" key="1">
    <citation type="submission" date="2016-01" db="EMBL/GenBank/DDBJ databases">
        <authorList>
            <person name="Oliw E.H."/>
        </authorList>
    </citation>
    <scope>NUCLEOTIDE SEQUENCE [LARGE SCALE GENOMIC DNA]</scope>
    <source>
        <strain evidence="4 7">MJR8628B</strain>
    </source>
</reference>